<dbReference type="AlphaFoldDB" id="W2KQX1"/>
<dbReference type="Proteomes" id="UP000054423">
    <property type="component" value="Unassembled WGS sequence"/>
</dbReference>
<sequence>MVIDSNGVSAKGLYDILLGTTIPYLAPPITQCDICVFEGRQSEMRLVLCDRNWDKDFGHDAEYTGRIRVCLEGEVEDRIHIL</sequence>
<protein>
    <submittedName>
        <fullName evidence="1">Uncharacterized protein</fullName>
    </submittedName>
</protein>
<gene>
    <name evidence="1" type="ORF">L917_13337</name>
</gene>
<reference evidence="1" key="1">
    <citation type="submission" date="2013-11" db="EMBL/GenBank/DDBJ databases">
        <title>The Genome Sequence of Phytophthora parasitica CHvinca01.</title>
        <authorList>
            <consortium name="The Broad Institute Genomics Platform"/>
            <person name="Russ C."/>
            <person name="Tyler B."/>
            <person name="Panabieres F."/>
            <person name="Shan W."/>
            <person name="Tripathy S."/>
            <person name="Grunwald N."/>
            <person name="Machado M."/>
            <person name="Johnson C.S."/>
            <person name="Arredondo F."/>
            <person name="Hong C."/>
            <person name="Coffey M."/>
            <person name="Young S.K."/>
            <person name="Zeng Q."/>
            <person name="Gargeya S."/>
            <person name="Fitzgerald M."/>
            <person name="Abouelleil A."/>
            <person name="Alvarado L."/>
            <person name="Chapman S.B."/>
            <person name="Gainer-Dewar J."/>
            <person name="Goldberg J."/>
            <person name="Griggs A."/>
            <person name="Gujja S."/>
            <person name="Hansen M."/>
            <person name="Howarth C."/>
            <person name="Imamovic A."/>
            <person name="Ireland A."/>
            <person name="Larimer J."/>
            <person name="McCowan C."/>
            <person name="Murphy C."/>
            <person name="Pearson M."/>
            <person name="Poon T.W."/>
            <person name="Priest M."/>
            <person name="Roberts A."/>
            <person name="Saif S."/>
            <person name="Shea T."/>
            <person name="Sykes S."/>
            <person name="Wortman J."/>
            <person name="Nusbaum C."/>
            <person name="Birren B."/>
        </authorList>
    </citation>
    <scope>NUCLEOTIDE SEQUENCE [LARGE SCALE GENOMIC DNA]</scope>
    <source>
        <strain evidence="1">CHvinca01</strain>
    </source>
</reference>
<proteinExistence type="predicted"/>
<organism evidence="1">
    <name type="scientific">Phytophthora nicotianae</name>
    <name type="common">Potato buckeye rot agent</name>
    <name type="synonym">Phytophthora parasitica</name>
    <dbReference type="NCBI Taxonomy" id="4792"/>
    <lineage>
        <taxon>Eukaryota</taxon>
        <taxon>Sar</taxon>
        <taxon>Stramenopiles</taxon>
        <taxon>Oomycota</taxon>
        <taxon>Peronosporomycetes</taxon>
        <taxon>Peronosporales</taxon>
        <taxon>Peronosporaceae</taxon>
        <taxon>Phytophthora</taxon>
    </lineage>
</organism>
<evidence type="ECO:0000313" key="1">
    <source>
        <dbReference type="EMBL" id="ETL87492.1"/>
    </source>
</evidence>
<accession>W2KQX1</accession>
<dbReference type="EMBL" id="KI681072">
    <property type="protein sequence ID" value="ETL87492.1"/>
    <property type="molecule type" value="Genomic_DNA"/>
</dbReference>
<name>W2KQX1_PHYNI</name>